<organism evidence="2 3">
    <name type="scientific">Mycolicibacterium gilvum</name>
    <dbReference type="NCBI Taxonomy" id="1804"/>
    <lineage>
        <taxon>Bacteria</taxon>
        <taxon>Bacillati</taxon>
        <taxon>Actinomycetota</taxon>
        <taxon>Actinomycetes</taxon>
        <taxon>Mycobacteriales</taxon>
        <taxon>Mycobacteriaceae</taxon>
        <taxon>Mycolicibacterium</taxon>
    </lineage>
</organism>
<accession>A0A378SQD8</accession>
<sequence>MFSPIDSYDVPGVVFTFGGNSFGTWLFFILAVVLFIGFFVRMIQHENHAYKAIIDHKPVEPGPAAEGEPTAY</sequence>
<gene>
    <name evidence="2" type="ORF">NCTC10742_03822</name>
</gene>
<keyword evidence="1" id="KW-1133">Transmembrane helix</keyword>
<dbReference type="RefSeq" id="WP_011893505.1">
    <property type="nucleotide sequence ID" value="NZ_JACKST010000009.1"/>
</dbReference>
<evidence type="ECO:0000313" key="3">
    <source>
        <dbReference type="Proteomes" id="UP000254291"/>
    </source>
</evidence>
<reference evidence="2 3" key="1">
    <citation type="submission" date="2018-06" db="EMBL/GenBank/DDBJ databases">
        <authorList>
            <consortium name="Pathogen Informatics"/>
            <person name="Doyle S."/>
        </authorList>
    </citation>
    <scope>NUCLEOTIDE SEQUENCE [LARGE SCALE GENOMIC DNA]</scope>
    <source>
        <strain evidence="2 3">NCTC10742</strain>
    </source>
</reference>
<dbReference type="Proteomes" id="UP000254291">
    <property type="component" value="Unassembled WGS sequence"/>
</dbReference>
<dbReference type="OMA" id="HENHAYR"/>
<proteinExistence type="predicted"/>
<evidence type="ECO:0000256" key="1">
    <source>
        <dbReference type="SAM" id="Phobius"/>
    </source>
</evidence>
<protein>
    <submittedName>
        <fullName evidence="2">Uncharacterized protein</fullName>
    </submittedName>
</protein>
<name>A0A378SQD8_9MYCO</name>
<keyword evidence="1" id="KW-0812">Transmembrane</keyword>
<dbReference type="EMBL" id="UGQM01000001">
    <property type="protein sequence ID" value="STZ44585.1"/>
    <property type="molecule type" value="Genomic_DNA"/>
</dbReference>
<keyword evidence="1" id="KW-0472">Membrane</keyword>
<feature type="transmembrane region" description="Helical" evidence="1">
    <location>
        <begin position="22"/>
        <end position="43"/>
    </location>
</feature>
<evidence type="ECO:0000313" key="2">
    <source>
        <dbReference type="EMBL" id="STZ44585.1"/>
    </source>
</evidence>
<dbReference type="AlphaFoldDB" id="A0A378SQD8"/>